<gene>
    <name evidence="2" type="ORF">K040078D81_59960</name>
</gene>
<evidence type="ECO:0000313" key="2">
    <source>
        <dbReference type="EMBL" id="GAA6411879.1"/>
    </source>
</evidence>
<protein>
    <recommendedName>
        <fullName evidence="4">Type II secretion system protein</fullName>
    </recommendedName>
</protein>
<keyword evidence="1" id="KW-0472">Membrane</keyword>
<dbReference type="EMBL" id="BAABYW010000002">
    <property type="protein sequence ID" value="GAA6411879.1"/>
    <property type="molecule type" value="Genomic_DNA"/>
</dbReference>
<evidence type="ECO:0000256" key="1">
    <source>
        <dbReference type="SAM" id="Phobius"/>
    </source>
</evidence>
<accession>A0ABQ0BK98</accession>
<proteinExistence type="predicted"/>
<evidence type="ECO:0000313" key="3">
    <source>
        <dbReference type="Proteomes" id="UP001600943"/>
    </source>
</evidence>
<evidence type="ECO:0008006" key="4">
    <source>
        <dbReference type="Google" id="ProtNLM"/>
    </source>
</evidence>
<dbReference type="RefSeq" id="WP_104803567.1">
    <property type="nucleotide sequence ID" value="NZ_BAABYW010000002.1"/>
</dbReference>
<feature type="transmembrane region" description="Helical" evidence="1">
    <location>
        <begin position="20"/>
        <end position="38"/>
    </location>
</feature>
<comment type="caution">
    <text evidence="2">The sequence shown here is derived from an EMBL/GenBank/DDBJ whole genome shotgun (WGS) entry which is preliminary data.</text>
</comment>
<dbReference type="Proteomes" id="UP001600943">
    <property type="component" value="Unassembled WGS sequence"/>
</dbReference>
<reference evidence="2 3" key="1">
    <citation type="submission" date="2024-04" db="EMBL/GenBank/DDBJ databases">
        <title>Defined microbial consortia suppress multidrug-resistant proinflammatory Enterobacteriaceae via ecological control.</title>
        <authorList>
            <person name="Furuichi M."/>
            <person name="Kawaguchi T."/>
            <person name="Pust M."/>
            <person name="Yasuma K."/>
            <person name="Plichta D."/>
            <person name="Hasegawa N."/>
            <person name="Ohya T."/>
            <person name="Bhattarai S."/>
            <person name="Sasajima S."/>
            <person name="Aoto Y."/>
            <person name="Tuganbaev T."/>
            <person name="Yaginuma M."/>
            <person name="Ueda M."/>
            <person name="Okahashi N."/>
            <person name="Amafuji K."/>
            <person name="Kiridooshi Y."/>
            <person name="Sugita K."/>
            <person name="Strazar M."/>
            <person name="Skelly A."/>
            <person name="Suda W."/>
            <person name="Hattori M."/>
            <person name="Nakamoto N."/>
            <person name="Caballero S."/>
            <person name="Norman J."/>
            <person name="Olle B."/>
            <person name="Tanoue T."/>
            <person name="Arita M."/>
            <person name="Bucci V."/>
            <person name="Atarashi K."/>
            <person name="Xavier R."/>
            <person name="Honda K."/>
        </authorList>
    </citation>
    <scope>NUCLEOTIDE SEQUENCE [LARGE SCALE GENOMIC DNA]</scope>
    <source>
        <strain evidence="3">k04-0078-D8-1</strain>
    </source>
</reference>
<organism evidence="2 3">
    <name type="scientific">Blautia hominis</name>
    <dbReference type="NCBI Taxonomy" id="2025493"/>
    <lineage>
        <taxon>Bacteria</taxon>
        <taxon>Bacillati</taxon>
        <taxon>Bacillota</taxon>
        <taxon>Clostridia</taxon>
        <taxon>Lachnospirales</taxon>
        <taxon>Lachnospiraceae</taxon>
        <taxon>Blautia</taxon>
    </lineage>
</organism>
<keyword evidence="3" id="KW-1185">Reference proteome</keyword>
<keyword evidence="1" id="KW-1133">Transmembrane helix</keyword>
<keyword evidence="1" id="KW-0812">Transmembrane</keyword>
<sequence>MQKKSAGLKNNVDLTNGSTMIETLVGFLVVVIMILMFSKVVSVSVEMLNATQKVIDRTELFNEKVYLRKNYWKTAGMDIYYTIDTEKTNTKNKAKQIKLQQKDASVNYYFDDEDTNLKMFRFNMKDMINGTTK</sequence>
<name>A0ABQ0BK98_9FIRM</name>